<dbReference type="Pfam" id="PF00072">
    <property type="entry name" value="Response_reg"/>
    <property type="match status" value="1"/>
</dbReference>
<evidence type="ECO:0000313" key="7">
    <source>
        <dbReference type="EMBL" id="TRO78848.1"/>
    </source>
</evidence>
<dbReference type="PRINTS" id="PR00344">
    <property type="entry name" value="BCTRLSENSOR"/>
</dbReference>
<organism evidence="7 8">
    <name type="scientific">Trichloromonas acetexigens</name>
    <dbReference type="NCBI Taxonomy" id="38815"/>
    <lineage>
        <taxon>Bacteria</taxon>
        <taxon>Pseudomonadati</taxon>
        <taxon>Thermodesulfobacteriota</taxon>
        <taxon>Desulfuromonadia</taxon>
        <taxon>Desulfuromonadales</taxon>
        <taxon>Trichloromonadaceae</taxon>
        <taxon>Trichloromonas</taxon>
    </lineage>
</organism>
<dbReference type="EC" id="2.7.13.3" evidence="2"/>
<comment type="caution">
    <text evidence="7">The sequence shown here is derived from an EMBL/GenBank/DDBJ whole genome shotgun (WGS) entry which is preliminary data.</text>
</comment>
<dbReference type="InterPro" id="IPR001789">
    <property type="entry name" value="Sig_transdc_resp-reg_receiver"/>
</dbReference>
<evidence type="ECO:0000259" key="6">
    <source>
        <dbReference type="PROSITE" id="PS50110"/>
    </source>
</evidence>
<keyword evidence="7" id="KW-0418">Kinase</keyword>
<dbReference type="InterPro" id="IPR005467">
    <property type="entry name" value="His_kinase_dom"/>
</dbReference>
<feature type="modified residue" description="4-aspartylphosphate" evidence="4">
    <location>
        <position position="52"/>
    </location>
</feature>
<gene>
    <name evidence="7" type="ORF">FL622_15210</name>
</gene>
<dbReference type="PROSITE" id="PS50109">
    <property type="entry name" value="HIS_KIN"/>
    <property type="match status" value="1"/>
</dbReference>
<dbReference type="Proteomes" id="UP000317155">
    <property type="component" value="Unassembled WGS sequence"/>
</dbReference>
<dbReference type="Gene3D" id="3.30.565.10">
    <property type="entry name" value="Histidine kinase-like ATPase, C-terminal domain"/>
    <property type="match status" value="1"/>
</dbReference>
<evidence type="ECO:0000256" key="2">
    <source>
        <dbReference type="ARBA" id="ARBA00012438"/>
    </source>
</evidence>
<comment type="catalytic activity">
    <reaction evidence="1">
        <text>ATP + protein L-histidine = ADP + protein N-phospho-L-histidine.</text>
        <dbReference type="EC" id="2.7.13.3"/>
    </reaction>
</comment>
<dbReference type="SUPFAM" id="SSF55874">
    <property type="entry name" value="ATPase domain of HSP90 chaperone/DNA topoisomerase II/histidine kinase"/>
    <property type="match status" value="1"/>
</dbReference>
<keyword evidence="3 4" id="KW-0597">Phosphoprotein</keyword>
<dbReference type="CDD" id="cd00156">
    <property type="entry name" value="REC"/>
    <property type="match status" value="1"/>
</dbReference>
<proteinExistence type="predicted"/>
<keyword evidence="8" id="KW-1185">Reference proteome</keyword>
<feature type="domain" description="Response regulatory" evidence="6">
    <location>
        <begin position="5"/>
        <end position="117"/>
    </location>
</feature>
<dbReference type="Gene3D" id="1.10.287.130">
    <property type="match status" value="1"/>
</dbReference>
<dbReference type="SMART" id="SM00388">
    <property type="entry name" value="HisKA"/>
    <property type="match status" value="1"/>
</dbReference>
<dbReference type="SUPFAM" id="SSF52172">
    <property type="entry name" value="CheY-like"/>
    <property type="match status" value="1"/>
</dbReference>
<sequence length="360" mass="40131">MEGRTILIVDDEPIIRDLCARALKGYRILQAEDGEQALQMLAGETADVILADVMMPRLNGLDLLKTIKDKTPNQVVVIMTGYADKDVILRALKSDADDFITKPINLLQLKTTIDRVLEKKALKEELLHLKRLDKLKSEFLGLVSHKLKTPITAISLFIQNLSRGFGDPNDPTYQQTLALILDESKYLGYLIKDLLVYSEVILREGPPELRPCNLRDIAQSVSGDMNYSAVNKGVTLNVSLESYFPEMMLDRKRISFALRAILENAVKFTPKGGTITLTGDLHGNSARLIVKDSGQGIPQDELPKVFEKFYQVDPDHTGQVRGFGLGLFYARQFIVDHDGRLALESAPEGGTIVTLELPLR</sequence>
<dbReference type="InterPro" id="IPR004358">
    <property type="entry name" value="Sig_transdc_His_kin-like_C"/>
</dbReference>
<keyword evidence="7" id="KW-0808">Transferase</keyword>
<feature type="domain" description="Histidine kinase" evidence="5">
    <location>
        <begin position="142"/>
        <end position="360"/>
    </location>
</feature>
<dbReference type="EMBL" id="VJVV01000014">
    <property type="protein sequence ID" value="TRO78848.1"/>
    <property type="molecule type" value="Genomic_DNA"/>
</dbReference>
<dbReference type="PANTHER" id="PTHR43547">
    <property type="entry name" value="TWO-COMPONENT HISTIDINE KINASE"/>
    <property type="match status" value="1"/>
</dbReference>
<dbReference type="InterPro" id="IPR003594">
    <property type="entry name" value="HATPase_dom"/>
</dbReference>
<dbReference type="AlphaFoldDB" id="A0A550J6F8"/>
<dbReference type="SMART" id="SM00448">
    <property type="entry name" value="REC"/>
    <property type="match status" value="1"/>
</dbReference>
<dbReference type="Pfam" id="PF02518">
    <property type="entry name" value="HATPase_c"/>
    <property type="match status" value="1"/>
</dbReference>
<evidence type="ECO:0000313" key="8">
    <source>
        <dbReference type="Proteomes" id="UP000317155"/>
    </source>
</evidence>
<evidence type="ECO:0000259" key="5">
    <source>
        <dbReference type="PROSITE" id="PS50109"/>
    </source>
</evidence>
<accession>A0A550J6F8</accession>
<evidence type="ECO:0000256" key="3">
    <source>
        <dbReference type="ARBA" id="ARBA00022553"/>
    </source>
</evidence>
<dbReference type="InterPro" id="IPR003661">
    <property type="entry name" value="HisK_dim/P_dom"/>
</dbReference>
<dbReference type="OrthoDB" id="5342753at2"/>
<dbReference type="InterPro" id="IPR036890">
    <property type="entry name" value="HATPase_C_sf"/>
</dbReference>
<name>A0A550J6F8_9BACT</name>
<reference evidence="7 8" key="1">
    <citation type="submission" date="2019-07" db="EMBL/GenBank/DDBJ databases">
        <title>Insights of Desulfuromonas acetexigens electromicrobiology.</title>
        <authorList>
            <person name="Katuri K."/>
            <person name="Sapireddy V."/>
            <person name="Shaw D.R."/>
            <person name="Saikaly P."/>
        </authorList>
    </citation>
    <scope>NUCLEOTIDE SEQUENCE [LARGE SCALE GENOMIC DNA]</scope>
    <source>
        <strain evidence="7 8">2873</strain>
    </source>
</reference>
<evidence type="ECO:0000256" key="1">
    <source>
        <dbReference type="ARBA" id="ARBA00000085"/>
    </source>
</evidence>
<protein>
    <recommendedName>
        <fullName evidence="2">histidine kinase</fullName>
        <ecNumber evidence="2">2.7.13.3</ecNumber>
    </recommendedName>
</protein>
<evidence type="ECO:0000256" key="4">
    <source>
        <dbReference type="PROSITE-ProRule" id="PRU00169"/>
    </source>
</evidence>
<dbReference type="SMART" id="SM00387">
    <property type="entry name" value="HATPase_c"/>
    <property type="match status" value="1"/>
</dbReference>
<dbReference type="Gene3D" id="3.40.50.2300">
    <property type="match status" value="1"/>
</dbReference>
<dbReference type="PROSITE" id="PS50110">
    <property type="entry name" value="RESPONSE_REGULATORY"/>
    <property type="match status" value="1"/>
</dbReference>
<dbReference type="InterPro" id="IPR011006">
    <property type="entry name" value="CheY-like_superfamily"/>
</dbReference>
<dbReference type="PANTHER" id="PTHR43547:SF2">
    <property type="entry name" value="HYBRID SIGNAL TRANSDUCTION HISTIDINE KINASE C"/>
    <property type="match status" value="1"/>
</dbReference>
<dbReference type="Pfam" id="PF00512">
    <property type="entry name" value="HisKA"/>
    <property type="match status" value="1"/>
</dbReference>
<dbReference type="CDD" id="cd00082">
    <property type="entry name" value="HisKA"/>
    <property type="match status" value="1"/>
</dbReference>
<dbReference type="GO" id="GO:0000155">
    <property type="term" value="F:phosphorelay sensor kinase activity"/>
    <property type="evidence" value="ECO:0007669"/>
    <property type="project" value="InterPro"/>
</dbReference>